<dbReference type="Gene3D" id="3.40.630.30">
    <property type="match status" value="1"/>
</dbReference>
<reference evidence="2 3" key="1">
    <citation type="submission" date="2018-01" db="EMBL/GenBank/DDBJ databases">
        <title>Draft genome sequence of Nonomuraea sp. KC333.</title>
        <authorList>
            <person name="Sahin N."/>
            <person name="Saygin H."/>
            <person name="Ay H."/>
        </authorList>
    </citation>
    <scope>NUCLEOTIDE SEQUENCE [LARGE SCALE GENOMIC DNA]</scope>
    <source>
        <strain evidence="2 3">KC333</strain>
    </source>
</reference>
<proteinExistence type="predicted"/>
<name>A0A2W2ECH3_9ACTN</name>
<dbReference type="PROSITE" id="PS51186">
    <property type="entry name" value="GNAT"/>
    <property type="match status" value="1"/>
</dbReference>
<evidence type="ECO:0000259" key="1">
    <source>
        <dbReference type="PROSITE" id="PS51186"/>
    </source>
</evidence>
<dbReference type="CDD" id="cd04301">
    <property type="entry name" value="NAT_SF"/>
    <property type="match status" value="1"/>
</dbReference>
<dbReference type="AlphaFoldDB" id="A0A2W2ECH3"/>
<dbReference type="Proteomes" id="UP000249304">
    <property type="component" value="Unassembled WGS sequence"/>
</dbReference>
<dbReference type="PANTHER" id="PTHR37817:SF1">
    <property type="entry name" value="N-ACETYLTRANSFERASE EIS"/>
    <property type="match status" value="1"/>
</dbReference>
<accession>A0A2W2ECH3</accession>
<dbReference type="EMBL" id="POUD01000124">
    <property type="protein sequence ID" value="PZG14599.1"/>
    <property type="molecule type" value="Genomic_DNA"/>
</dbReference>
<dbReference type="InterPro" id="IPR051554">
    <property type="entry name" value="Acetyltransferase_Eis"/>
</dbReference>
<dbReference type="GO" id="GO:0034069">
    <property type="term" value="F:aminoglycoside N-acetyltransferase activity"/>
    <property type="evidence" value="ECO:0007669"/>
    <property type="project" value="TreeGrafter"/>
</dbReference>
<feature type="domain" description="N-acetyltransferase" evidence="1">
    <location>
        <begin position="47"/>
        <end position="180"/>
    </location>
</feature>
<dbReference type="PANTHER" id="PTHR37817">
    <property type="entry name" value="N-ACETYLTRANSFERASE EIS"/>
    <property type="match status" value="1"/>
</dbReference>
<protein>
    <recommendedName>
        <fullName evidence="1">N-acetyltransferase domain-containing protein</fullName>
    </recommendedName>
</protein>
<sequence>MPRIWWAGPDSDAGTADALVSLGAVRVARMPIMTVAIDRAAYAPSPDGLHVAEATDLAEFVPAYARVSGISPDGVAAAIEREKAFSADGTVIRLAGRTADGALAGTTVAWLSHGLLTLYFVGTQPEHRRRGVATALTTAALRLARERGVRTAALTSTPAGESLYHRIGFRTAGAFELLSF</sequence>
<gene>
    <name evidence="2" type="ORF">C1J01_26515</name>
</gene>
<dbReference type="SUPFAM" id="SSF55729">
    <property type="entry name" value="Acyl-CoA N-acyltransferases (Nat)"/>
    <property type="match status" value="1"/>
</dbReference>
<keyword evidence="3" id="KW-1185">Reference proteome</keyword>
<organism evidence="2 3">
    <name type="scientific">Nonomuraea aridisoli</name>
    <dbReference type="NCBI Taxonomy" id="2070368"/>
    <lineage>
        <taxon>Bacteria</taxon>
        <taxon>Bacillati</taxon>
        <taxon>Actinomycetota</taxon>
        <taxon>Actinomycetes</taxon>
        <taxon>Streptosporangiales</taxon>
        <taxon>Streptosporangiaceae</taxon>
        <taxon>Nonomuraea</taxon>
    </lineage>
</organism>
<dbReference type="InterPro" id="IPR000182">
    <property type="entry name" value="GNAT_dom"/>
</dbReference>
<dbReference type="Pfam" id="PF00583">
    <property type="entry name" value="Acetyltransf_1"/>
    <property type="match status" value="1"/>
</dbReference>
<dbReference type="GO" id="GO:0030649">
    <property type="term" value="P:aminoglycoside antibiotic catabolic process"/>
    <property type="evidence" value="ECO:0007669"/>
    <property type="project" value="TreeGrafter"/>
</dbReference>
<comment type="caution">
    <text evidence="2">The sequence shown here is derived from an EMBL/GenBank/DDBJ whole genome shotgun (WGS) entry which is preliminary data.</text>
</comment>
<evidence type="ECO:0000313" key="2">
    <source>
        <dbReference type="EMBL" id="PZG14599.1"/>
    </source>
</evidence>
<evidence type="ECO:0000313" key="3">
    <source>
        <dbReference type="Proteomes" id="UP000249304"/>
    </source>
</evidence>
<dbReference type="InterPro" id="IPR016181">
    <property type="entry name" value="Acyl_CoA_acyltransferase"/>
</dbReference>